<dbReference type="EnsemblMetazoa" id="CapteT185569">
    <property type="protein sequence ID" value="CapteP185569"/>
    <property type="gene ID" value="CapteG185569"/>
</dbReference>
<dbReference type="EMBL" id="KB295796">
    <property type="protein sequence ID" value="ELU12625.1"/>
    <property type="molecule type" value="Genomic_DNA"/>
</dbReference>
<dbReference type="Proteomes" id="UP000014760">
    <property type="component" value="Unassembled WGS sequence"/>
</dbReference>
<feature type="transmembrane region" description="Helical" evidence="1">
    <location>
        <begin position="25"/>
        <end position="45"/>
    </location>
</feature>
<dbReference type="EMBL" id="KB299349">
    <property type="protein sequence ID" value="ELU08082.1"/>
    <property type="molecule type" value="Genomic_DNA"/>
</dbReference>
<dbReference type="OrthoDB" id="6017175at2759"/>
<dbReference type="EMBL" id="AMQN01005351">
    <property type="status" value="NOT_ANNOTATED_CDS"/>
    <property type="molecule type" value="Genomic_DNA"/>
</dbReference>
<sequence length="181" mass="21144">MWQYFWAHVVYHLTRWFPRNNRVKIRVVILIFTFALLVPQGFIMAQPDTSHFCGQHLLEFLIVAVVFTFCMIGFSFLFTTMDPVPWEIKLAFHIFGGITFIVGVTNTFFTAYAGDCKVSTKELYYFSVAAAVFTMVTTVFFLVTVPFWIINRIWKNSVLDMRNREGLCYEPVKCCSCVWHV</sequence>
<evidence type="ECO:0000313" key="3">
    <source>
        <dbReference type="EMBL" id="ELU12625.1"/>
    </source>
</evidence>
<reference evidence="4" key="3">
    <citation type="submission" date="2015-06" db="UniProtKB">
        <authorList>
            <consortium name="EnsemblMetazoa"/>
        </authorList>
    </citation>
    <scope>IDENTIFICATION</scope>
</reference>
<dbReference type="OMA" id="CGQHLFD"/>
<accession>R7VA76</accession>
<feature type="transmembrane region" description="Helical" evidence="1">
    <location>
        <begin position="57"/>
        <end position="78"/>
    </location>
</feature>
<keyword evidence="5" id="KW-1185">Reference proteome</keyword>
<dbReference type="EMBL" id="AMQN01021933">
    <property type="status" value="NOT_ANNOTATED_CDS"/>
    <property type="molecule type" value="Genomic_DNA"/>
</dbReference>
<evidence type="ECO:0000313" key="4">
    <source>
        <dbReference type="EnsemblMetazoa" id="CapteP185569"/>
    </source>
</evidence>
<organism evidence="3">
    <name type="scientific">Capitella teleta</name>
    <name type="common">Polychaete worm</name>
    <dbReference type="NCBI Taxonomy" id="283909"/>
    <lineage>
        <taxon>Eukaryota</taxon>
        <taxon>Metazoa</taxon>
        <taxon>Spiralia</taxon>
        <taxon>Lophotrochozoa</taxon>
        <taxon>Annelida</taxon>
        <taxon>Polychaeta</taxon>
        <taxon>Sedentaria</taxon>
        <taxon>Scolecida</taxon>
        <taxon>Capitellidae</taxon>
        <taxon>Capitella</taxon>
    </lineage>
</organism>
<dbReference type="AlphaFoldDB" id="R7VA76"/>
<keyword evidence="1" id="KW-0472">Membrane</keyword>
<feature type="transmembrane region" description="Helical" evidence="1">
    <location>
        <begin position="90"/>
        <end position="112"/>
    </location>
</feature>
<feature type="transmembrane region" description="Helical" evidence="1">
    <location>
        <begin position="124"/>
        <end position="150"/>
    </location>
</feature>
<protein>
    <recommendedName>
        <fullName evidence="6">MARVEL domain-containing protein</fullName>
    </recommendedName>
</protein>
<proteinExistence type="predicted"/>
<keyword evidence="1" id="KW-0812">Transmembrane</keyword>
<evidence type="ECO:0000313" key="2">
    <source>
        <dbReference type="EMBL" id="ELU08082.1"/>
    </source>
</evidence>
<reference evidence="5" key="1">
    <citation type="submission" date="2012-12" db="EMBL/GenBank/DDBJ databases">
        <authorList>
            <person name="Hellsten U."/>
            <person name="Grimwood J."/>
            <person name="Chapman J.A."/>
            <person name="Shapiro H."/>
            <person name="Aerts A."/>
            <person name="Otillar R.P."/>
            <person name="Terry A.Y."/>
            <person name="Boore J.L."/>
            <person name="Simakov O."/>
            <person name="Marletaz F."/>
            <person name="Cho S.-J."/>
            <person name="Edsinger-Gonzales E."/>
            <person name="Havlak P."/>
            <person name="Kuo D.-H."/>
            <person name="Larsson T."/>
            <person name="Lv J."/>
            <person name="Arendt D."/>
            <person name="Savage R."/>
            <person name="Osoegawa K."/>
            <person name="de Jong P."/>
            <person name="Lindberg D.R."/>
            <person name="Seaver E.C."/>
            <person name="Weisblat D.A."/>
            <person name="Putnam N.H."/>
            <person name="Grigoriev I.V."/>
            <person name="Rokhsar D.S."/>
        </authorList>
    </citation>
    <scope>NUCLEOTIDE SEQUENCE</scope>
    <source>
        <strain evidence="5">I ESC-2004</strain>
    </source>
</reference>
<gene>
    <name evidence="3" type="ORF">CAPTEDRAFT_185569</name>
    <name evidence="2" type="ORF">CAPTEDRAFT_214499</name>
</gene>
<name>R7VA76_CAPTE</name>
<dbReference type="HOGENOM" id="CLU_1488524_0_0_1"/>
<evidence type="ECO:0000256" key="1">
    <source>
        <dbReference type="SAM" id="Phobius"/>
    </source>
</evidence>
<evidence type="ECO:0000313" key="5">
    <source>
        <dbReference type="Proteomes" id="UP000014760"/>
    </source>
</evidence>
<reference evidence="3 5" key="2">
    <citation type="journal article" date="2013" name="Nature">
        <title>Insights into bilaterian evolution from three spiralian genomes.</title>
        <authorList>
            <person name="Simakov O."/>
            <person name="Marletaz F."/>
            <person name="Cho S.J."/>
            <person name="Edsinger-Gonzales E."/>
            <person name="Havlak P."/>
            <person name="Hellsten U."/>
            <person name="Kuo D.H."/>
            <person name="Larsson T."/>
            <person name="Lv J."/>
            <person name="Arendt D."/>
            <person name="Savage R."/>
            <person name="Osoegawa K."/>
            <person name="de Jong P."/>
            <person name="Grimwood J."/>
            <person name="Chapman J.A."/>
            <person name="Shapiro H."/>
            <person name="Aerts A."/>
            <person name="Otillar R.P."/>
            <person name="Terry A.Y."/>
            <person name="Boore J.L."/>
            <person name="Grigoriev I.V."/>
            <person name="Lindberg D.R."/>
            <person name="Seaver E.C."/>
            <person name="Weisblat D.A."/>
            <person name="Putnam N.H."/>
            <person name="Rokhsar D.S."/>
        </authorList>
    </citation>
    <scope>NUCLEOTIDE SEQUENCE</scope>
    <source>
        <strain evidence="3 5">I ESC-2004</strain>
    </source>
</reference>
<keyword evidence="1" id="KW-1133">Transmembrane helix</keyword>
<dbReference type="EnsemblMetazoa" id="CapteT214499">
    <property type="protein sequence ID" value="CapteP214499"/>
    <property type="gene ID" value="CapteG214499"/>
</dbReference>
<evidence type="ECO:0008006" key="6">
    <source>
        <dbReference type="Google" id="ProtNLM"/>
    </source>
</evidence>